<organism evidence="2 3">
    <name type="scientific">Salegentibacter mishustinae</name>
    <dbReference type="NCBI Taxonomy" id="270918"/>
    <lineage>
        <taxon>Bacteria</taxon>
        <taxon>Pseudomonadati</taxon>
        <taxon>Bacteroidota</taxon>
        <taxon>Flavobacteriia</taxon>
        <taxon>Flavobacteriales</taxon>
        <taxon>Flavobacteriaceae</taxon>
        <taxon>Salegentibacter</taxon>
    </lineage>
</organism>
<dbReference type="RefSeq" id="WP_057482197.1">
    <property type="nucleotide sequence ID" value="NZ_BMWR01000001.1"/>
</dbReference>
<accession>A0A0Q9ZGL3</accession>
<sequence>MKTIIFYITLSLLSVGLQEVSAQEVASKEVELTSEEKAREFFEKEKAEIVAKEKEKLKYQVERINGELERGEITSEEAEKRKKELAEKHAKNIENKIAILENEMELRDRNADSSGSYIAIGGKGKALDININTKKYDKRTTSDLVVAAGFNNALEKGQSLNNSDFKLAGSRFFEIGWAWKTRVFEKTNWLRVRYGLSFQFNGLKPTNNRIFVEDGNETYLQEFALDLDKSKFRMDNLVVPVHFEIGPSKRTETESRLHFSTYKMLKIGFGGYAGFNIGERQKLKYEDDGDKVKEKLKNNYNTNDLVYGLSAYLGWGGATLYGKYDLNPIFQDPNRELHNFSLGLRFDVD</sequence>
<protein>
    <recommendedName>
        <fullName evidence="4">Outer membrane protein beta-barrel domain-containing protein</fullName>
    </recommendedName>
</protein>
<dbReference type="OrthoDB" id="1466811at2"/>
<dbReference type="STRING" id="270918.APR42_07065"/>
<keyword evidence="1" id="KW-0175">Coiled coil</keyword>
<evidence type="ECO:0000313" key="3">
    <source>
        <dbReference type="Proteomes" id="UP000051643"/>
    </source>
</evidence>
<proteinExistence type="predicted"/>
<comment type="caution">
    <text evidence="2">The sequence shown here is derived from an EMBL/GenBank/DDBJ whole genome shotgun (WGS) entry which is preliminary data.</text>
</comment>
<dbReference type="Proteomes" id="UP000051643">
    <property type="component" value="Unassembled WGS sequence"/>
</dbReference>
<feature type="coiled-coil region" evidence="1">
    <location>
        <begin position="61"/>
        <end position="110"/>
    </location>
</feature>
<reference evidence="2" key="1">
    <citation type="submission" date="2015-10" db="EMBL/GenBank/DDBJ databases">
        <title>Draft genome sequence of Salegentibacter mishustinae KCTC 12263.</title>
        <authorList>
            <person name="Lin W."/>
            <person name="Zheng Q."/>
        </authorList>
    </citation>
    <scope>NUCLEOTIDE SEQUENCE [LARGE SCALE GENOMIC DNA]</scope>
    <source>
        <strain evidence="2">KCTC 12263</strain>
    </source>
</reference>
<gene>
    <name evidence="2" type="ORF">APR42_07065</name>
</gene>
<dbReference type="AlphaFoldDB" id="A0A0Q9ZGL3"/>
<keyword evidence="3" id="KW-1185">Reference proteome</keyword>
<evidence type="ECO:0000313" key="2">
    <source>
        <dbReference type="EMBL" id="KRG28526.1"/>
    </source>
</evidence>
<name>A0A0Q9ZGL3_9FLAO</name>
<evidence type="ECO:0008006" key="4">
    <source>
        <dbReference type="Google" id="ProtNLM"/>
    </source>
</evidence>
<dbReference type="EMBL" id="LKTP01000023">
    <property type="protein sequence ID" value="KRG28526.1"/>
    <property type="molecule type" value="Genomic_DNA"/>
</dbReference>
<evidence type="ECO:0000256" key="1">
    <source>
        <dbReference type="SAM" id="Coils"/>
    </source>
</evidence>